<name>A0A4V3D288_9BACT</name>
<evidence type="ECO:0000313" key="1">
    <source>
        <dbReference type="EMBL" id="TDQ17390.1"/>
    </source>
</evidence>
<comment type="caution">
    <text evidence="1">The sequence shown here is derived from an EMBL/GenBank/DDBJ whole genome shotgun (WGS) entry which is preliminary data.</text>
</comment>
<dbReference type="Proteomes" id="UP000294535">
    <property type="component" value="Unassembled WGS sequence"/>
</dbReference>
<proteinExistence type="predicted"/>
<gene>
    <name evidence="1" type="ORF">DFQ04_2043</name>
</gene>
<dbReference type="OrthoDB" id="840371at2"/>
<dbReference type="EMBL" id="SNYF01000006">
    <property type="protein sequence ID" value="TDQ17390.1"/>
    <property type="molecule type" value="Genomic_DNA"/>
</dbReference>
<dbReference type="AlphaFoldDB" id="A0A4V3D288"/>
<dbReference type="RefSeq" id="WP_133555386.1">
    <property type="nucleotide sequence ID" value="NZ_SNYF01000006.1"/>
</dbReference>
<accession>A0A4V3D288</accession>
<reference evidence="1 2" key="1">
    <citation type="submission" date="2019-03" db="EMBL/GenBank/DDBJ databases">
        <title>Genomic Encyclopedia of Type Strains, Phase III (KMG-III): the genomes of soil and plant-associated and newly described type strains.</title>
        <authorList>
            <person name="Whitman W."/>
        </authorList>
    </citation>
    <scope>NUCLEOTIDE SEQUENCE [LARGE SCALE GENOMIC DNA]</scope>
    <source>
        <strain evidence="1 2">CECT 8446</strain>
    </source>
</reference>
<keyword evidence="2" id="KW-1185">Reference proteome</keyword>
<evidence type="ECO:0000313" key="2">
    <source>
        <dbReference type="Proteomes" id="UP000294535"/>
    </source>
</evidence>
<organism evidence="1 2">
    <name type="scientific">Algoriphagus boseongensis</name>
    <dbReference type="NCBI Taxonomy" id="1442587"/>
    <lineage>
        <taxon>Bacteria</taxon>
        <taxon>Pseudomonadati</taxon>
        <taxon>Bacteroidota</taxon>
        <taxon>Cytophagia</taxon>
        <taxon>Cytophagales</taxon>
        <taxon>Cyclobacteriaceae</taxon>
        <taxon>Algoriphagus</taxon>
    </lineage>
</organism>
<sequence>MRERIEELLQKYWAGESSLAEEKELKESLAQVEGFETEKSFFGVLKDFKAQMPEKLKTPGGKPKSKTIRLQWLSWAASLALIISSVWVWRDYEEKKEQEQAYQEVMEALAMIQTNLAKGQEQMKPLNDLKYLKTTNQLFTQGQ</sequence>
<protein>
    <submittedName>
        <fullName evidence="1">Uncharacterized protein</fullName>
    </submittedName>
</protein>